<dbReference type="InterPro" id="IPR025312">
    <property type="entry name" value="DUF4216"/>
</dbReference>
<reference evidence="3" key="1">
    <citation type="submission" date="2023-02" db="EMBL/GenBank/DDBJ databases">
        <title>Genome of toxic invasive species Heracleum sosnowskyi carries increased number of genes despite the absence of recent whole-genome duplications.</title>
        <authorList>
            <person name="Schelkunov M."/>
            <person name="Shtratnikova V."/>
            <person name="Makarenko M."/>
            <person name="Klepikova A."/>
            <person name="Omelchenko D."/>
            <person name="Novikova G."/>
            <person name="Obukhova E."/>
            <person name="Bogdanov V."/>
            <person name="Penin A."/>
            <person name="Logacheva M."/>
        </authorList>
    </citation>
    <scope>NUCLEOTIDE SEQUENCE</scope>
    <source>
        <strain evidence="3">Hsosn_3</strain>
        <tissue evidence="3">Leaf</tissue>
    </source>
</reference>
<gene>
    <name evidence="3" type="ORF">POM88_043675</name>
</gene>
<dbReference type="AlphaFoldDB" id="A0AAD8H432"/>
<feature type="domain" description="Transposase-associated" evidence="2">
    <location>
        <begin position="3"/>
        <end position="61"/>
    </location>
</feature>
<dbReference type="PANTHER" id="PTHR48258">
    <property type="entry name" value="DUF4218 DOMAIN-CONTAINING PROTEIN-RELATED"/>
    <property type="match status" value="1"/>
</dbReference>
<dbReference type="EMBL" id="JAUIZM010000010">
    <property type="protein sequence ID" value="KAK1359201.1"/>
    <property type="molecule type" value="Genomic_DNA"/>
</dbReference>
<dbReference type="PANTHER" id="PTHR48258:SF9">
    <property type="entry name" value="OS01G0348150 PROTEIN"/>
    <property type="match status" value="1"/>
</dbReference>
<reference evidence="3" key="2">
    <citation type="submission" date="2023-05" db="EMBL/GenBank/DDBJ databases">
        <authorList>
            <person name="Schelkunov M.I."/>
        </authorList>
    </citation>
    <scope>NUCLEOTIDE SEQUENCE</scope>
    <source>
        <strain evidence="3">Hsosn_3</strain>
        <tissue evidence="3">Leaf</tissue>
    </source>
</reference>
<evidence type="ECO:0000313" key="4">
    <source>
        <dbReference type="Proteomes" id="UP001237642"/>
    </source>
</evidence>
<protein>
    <recommendedName>
        <fullName evidence="5">Transposase</fullName>
    </recommendedName>
</protein>
<sequence length="312" mass="36482">MNRSWVKADRRTRKFADGVDELLLFAFENGYDENKISCLCMRCAHSKSWSARVVKNHLFQHVMPFFDEHMSFLMSKFPEHENDAIWLKNMQNDTFPNWFKEKIDLDLNAGEEVPEELRWIADGPNKDVPTFSGYKVNGVTFSTKDRDDTRQVQCSGVCVQADTMIVEGNDKNIEHASQLFYGVITSIWELDYENFRIPIFRCKWVDLNRGTKVDDLGYVLVNLNRLGFLNDPFVLAKHVKQVCYIDDPLEKLWSVVLKLPEKNYYEVNDEEDEGSVEVQLENECFVPNLPDVDLLEEDYSYMRDVDEQILLS</sequence>
<dbReference type="Proteomes" id="UP001237642">
    <property type="component" value="Unassembled WGS sequence"/>
</dbReference>
<dbReference type="Pfam" id="PF13952">
    <property type="entry name" value="DUF4216"/>
    <property type="match status" value="1"/>
</dbReference>
<evidence type="ECO:0000259" key="1">
    <source>
        <dbReference type="Pfam" id="PF13952"/>
    </source>
</evidence>
<keyword evidence="4" id="KW-1185">Reference proteome</keyword>
<feature type="domain" description="DUF4216" evidence="1">
    <location>
        <begin position="188"/>
        <end position="256"/>
    </location>
</feature>
<evidence type="ECO:0000313" key="3">
    <source>
        <dbReference type="EMBL" id="KAK1359201.1"/>
    </source>
</evidence>
<proteinExistence type="predicted"/>
<accession>A0AAD8H432</accession>
<dbReference type="Pfam" id="PF13963">
    <property type="entry name" value="Transpos_assoc"/>
    <property type="match status" value="1"/>
</dbReference>
<comment type="caution">
    <text evidence="3">The sequence shown here is derived from an EMBL/GenBank/DDBJ whole genome shotgun (WGS) entry which is preliminary data.</text>
</comment>
<evidence type="ECO:0008006" key="5">
    <source>
        <dbReference type="Google" id="ProtNLM"/>
    </source>
</evidence>
<name>A0AAD8H432_9APIA</name>
<dbReference type="InterPro" id="IPR029480">
    <property type="entry name" value="Transpos_assoc"/>
</dbReference>
<organism evidence="3 4">
    <name type="scientific">Heracleum sosnowskyi</name>
    <dbReference type="NCBI Taxonomy" id="360622"/>
    <lineage>
        <taxon>Eukaryota</taxon>
        <taxon>Viridiplantae</taxon>
        <taxon>Streptophyta</taxon>
        <taxon>Embryophyta</taxon>
        <taxon>Tracheophyta</taxon>
        <taxon>Spermatophyta</taxon>
        <taxon>Magnoliopsida</taxon>
        <taxon>eudicotyledons</taxon>
        <taxon>Gunneridae</taxon>
        <taxon>Pentapetalae</taxon>
        <taxon>asterids</taxon>
        <taxon>campanulids</taxon>
        <taxon>Apiales</taxon>
        <taxon>Apiaceae</taxon>
        <taxon>Apioideae</taxon>
        <taxon>apioid superclade</taxon>
        <taxon>Tordylieae</taxon>
        <taxon>Tordyliinae</taxon>
        <taxon>Heracleum</taxon>
    </lineage>
</organism>
<evidence type="ECO:0000259" key="2">
    <source>
        <dbReference type="Pfam" id="PF13963"/>
    </source>
</evidence>